<comment type="caution">
    <text evidence="8">Lacks conserved residue(s) required for the propagation of feature annotation.</text>
</comment>
<reference evidence="12 13" key="1">
    <citation type="submission" date="2024-01" db="EMBL/GenBank/DDBJ databases">
        <title>The genome of the rayed Mediterranean limpet Patella caerulea (Linnaeus, 1758).</title>
        <authorList>
            <person name="Anh-Thu Weber A."/>
            <person name="Halstead-Nussloch G."/>
        </authorList>
    </citation>
    <scope>NUCLEOTIDE SEQUENCE [LARGE SCALE GENOMIC DNA]</scope>
    <source>
        <strain evidence="12">AATW-2023a</strain>
        <tissue evidence="12">Whole specimen</tissue>
    </source>
</reference>
<dbReference type="Proteomes" id="UP001347796">
    <property type="component" value="Unassembled WGS sequence"/>
</dbReference>
<keyword evidence="3 9" id="KW-0378">Hydrolase</keyword>
<evidence type="ECO:0000259" key="11">
    <source>
        <dbReference type="PROSITE" id="PS51448"/>
    </source>
</evidence>
<proteinExistence type="inferred from homology"/>
<dbReference type="Gene3D" id="3.20.20.80">
    <property type="entry name" value="Glycosidases"/>
    <property type="match status" value="1"/>
</dbReference>
<evidence type="ECO:0000313" key="12">
    <source>
        <dbReference type="EMBL" id="KAK6169317.1"/>
    </source>
</evidence>
<dbReference type="Gene3D" id="2.60.40.1760">
    <property type="entry name" value="glycosyl hydrolase (family 31)"/>
    <property type="match status" value="1"/>
</dbReference>
<dbReference type="CDD" id="cd14752">
    <property type="entry name" value="GH31_N"/>
    <property type="match status" value="1"/>
</dbReference>
<dbReference type="AlphaFoldDB" id="A0AAN8G2Q7"/>
<dbReference type="GO" id="GO:0030246">
    <property type="term" value="F:carbohydrate binding"/>
    <property type="evidence" value="ECO:0007669"/>
    <property type="project" value="InterPro"/>
</dbReference>
<dbReference type="InterPro" id="IPR017957">
    <property type="entry name" value="P_trefoil_CS"/>
</dbReference>
<evidence type="ECO:0000256" key="2">
    <source>
        <dbReference type="ARBA" id="ARBA00007806"/>
    </source>
</evidence>
<comment type="subcellular location">
    <subcellularLocation>
        <location evidence="1">Endomembrane system</location>
    </subcellularLocation>
</comment>
<dbReference type="InterPro" id="IPR044913">
    <property type="entry name" value="P_trefoil_dom_sf"/>
</dbReference>
<protein>
    <recommendedName>
        <fullName evidence="11">P-type domain-containing protein</fullName>
    </recommendedName>
</protein>
<dbReference type="InterPro" id="IPR013780">
    <property type="entry name" value="Glyco_hydro_b"/>
</dbReference>
<dbReference type="InterPro" id="IPR011013">
    <property type="entry name" value="Gal_mutarotase_sf_dom"/>
</dbReference>
<evidence type="ECO:0000256" key="4">
    <source>
        <dbReference type="ARBA" id="ARBA00023136"/>
    </source>
</evidence>
<dbReference type="CDD" id="cd00111">
    <property type="entry name" value="Trefoil"/>
    <property type="match status" value="1"/>
</dbReference>
<dbReference type="Pfam" id="PF01055">
    <property type="entry name" value="Glyco_hydro_31_2nd"/>
    <property type="match status" value="1"/>
</dbReference>
<keyword evidence="4 10" id="KW-0472">Membrane</keyword>
<organism evidence="12 13">
    <name type="scientific">Patella caerulea</name>
    <name type="common">Rayed Mediterranean limpet</name>
    <dbReference type="NCBI Taxonomy" id="87958"/>
    <lineage>
        <taxon>Eukaryota</taxon>
        <taxon>Metazoa</taxon>
        <taxon>Spiralia</taxon>
        <taxon>Lophotrochozoa</taxon>
        <taxon>Mollusca</taxon>
        <taxon>Gastropoda</taxon>
        <taxon>Patellogastropoda</taxon>
        <taxon>Patelloidea</taxon>
        <taxon>Patellidae</taxon>
        <taxon>Patella</taxon>
    </lineage>
</organism>
<evidence type="ECO:0000256" key="6">
    <source>
        <dbReference type="ARBA" id="ARBA00023180"/>
    </source>
</evidence>
<evidence type="ECO:0000256" key="3">
    <source>
        <dbReference type="ARBA" id="ARBA00022801"/>
    </source>
</evidence>
<comment type="similarity">
    <text evidence="2 9">Belongs to the glycosyl hydrolase 31 family.</text>
</comment>
<keyword evidence="6" id="KW-0325">Glycoprotein</keyword>
<dbReference type="InterPro" id="IPR000519">
    <property type="entry name" value="P_trefoil_dom"/>
</dbReference>
<evidence type="ECO:0000313" key="13">
    <source>
        <dbReference type="Proteomes" id="UP001347796"/>
    </source>
</evidence>
<keyword evidence="13" id="KW-1185">Reference proteome</keyword>
<keyword evidence="10" id="KW-1133">Transmembrane helix</keyword>
<dbReference type="SUPFAM" id="SSF74650">
    <property type="entry name" value="Galactose mutarotase-like"/>
    <property type="match status" value="1"/>
</dbReference>
<dbReference type="PANTHER" id="PTHR22762:SF131">
    <property type="entry name" value="GLYCOSIDE HYDROLASE FAMILY 31 N-TERMINAL DOMAIN-CONTAINING PROTEIN"/>
    <property type="match status" value="1"/>
</dbReference>
<dbReference type="SUPFAM" id="SSF51445">
    <property type="entry name" value="(Trans)glycosidases"/>
    <property type="match status" value="1"/>
</dbReference>
<sequence length="1018" mass="115931">MAPPKYSKLKDVEKCPEAGFIDDNEIIFNKKEKLKKSRNDKNKQRSCCMLLCEVFILLTVLLLCIMAIDTLLSKGKGCIFSKLFNYTKHSGLFRPSSKLPPTPEYDQQMYIEVIEIDVVEDVVYQEIPINDNHQKTLQEIPIEKKTHEDLLKVDDDKQCNIVDNGKKFDCYPESSVTQEKCEARGCCYQAVNGIKENPIGVPYCFYPLNYPGYIVTKKENKTQGFDVFLSRQTKSYYPDDVMDLKMEVKMEKSSRLHVKIFDTKNSRWEVPLGVPVSPSAEEDVGDNLYDITVTDVGQPFNFNITRTGTAKKILLQTTGAFIFADQFIQLSYFLSSNYIYGLGEHRDTLLHSMDWSRFTMWNRDQPPTENDNLYGDHPFYLNIEESGSSHGVFLLNSNAMDVILQPAPAITWRTIGGVIDLYMFLGPSPNDVIQQYTEVIGHTFMPPYWSLGFHVCRWGYETVNETLGVVNRIGKYGIPQDTQWNDLDYMDSRRDFVTNLTGFGDQGAMVEDLHNRGMHYIMLVDPGISSTSKAGTYKPLDLGLKMDIFVKDHNGKPLEGKVWPGLTYFPDFTHPDSQKYWTTIVKNFHEKVAFDGMWIDMNEISNFVTGSTSGCPDNNLENPPYLPDVRGGSLRANTICASAQQHLSTQYNIHNIYGYTETAASYHALQDIRGKRPFVISRSTFSGQGHYGGHWTGDNAATYHDMYRSISEIIKMNMFGITMVGADICGFRENTSEQLCQRWHQLGAFYTFSRNHNTPGTIPQDPASFGPALAESTRKVYLIRYSLLPYLYTLIYKSHMMGDTVLRPLFFEYPKDSATYSNDRQFLWGSALLISPVLQEDVTALSVYFPADMWYDYYTGELITSEGGGKILQTPLDKINLHVRGGYILPWQYPNTTTTYSRKNKFGLLVALNSTSQAEGDLFWDDGDTIDTVDFKLYNNVLFNADKNGVYSSPLFTGYKDEPMLLGNVTVFGLQQQPTTVTVNGQSVNYNFNSQYKVLYVTNFSSTLLQPIKILWTF</sequence>
<name>A0AAN8G2Q7_PATCE</name>
<feature type="domain" description="P-type" evidence="11">
    <location>
        <begin position="157"/>
        <end position="208"/>
    </location>
</feature>
<dbReference type="GO" id="GO:0005975">
    <property type="term" value="P:carbohydrate metabolic process"/>
    <property type="evidence" value="ECO:0007669"/>
    <property type="project" value="InterPro"/>
</dbReference>
<evidence type="ECO:0000256" key="5">
    <source>
        <dbReference type="ARBA" id="ARBA00023157"/>
    </source>
</evidence>
<dbReference type="Gene3D" id="4.10.110.10">
    <property type="entry name" value="Spasmolytic Protein, domain 1"/>
    <property type="match status" value="1"/>
</dbReference>
<dbReference type="InterPro" id="IPR000322">
    <property type="entry name" value="Glyco_hydro_31_TIM"/>
</dbReference>
<keyword evidence="7 9" id="KW-0326">Glycosidase</keyword>
<dbReference type="Gene3D" id="2.60.40.1180">
    <property type="entry name" value="Golgi alpha-mannosidase II"/>
    <property type="match status" value="2"/>
</dbReference>
<dbReference type="SMART" id="SM00018">
    <property type="entry name" value="PD"/>
    <property type="match status" value="1"/>
</dbReference>
<dbReference type="CDD" id="cd06602">
    <property type="entry name" value="GH31_MGAM_SI_GAA"/>
    <property type="match status" value="1"/>
</dbReference>
<dbReference type="Pfam" id="PF13802">
    <property type="entry name" value="Gal_mutarotas_2"/>
    <property type="match status" value="1"/>
</dbReference>
<accession>A0AAN8G2Q7</accession>
<evidence type="ECO:0000256" key="9">
    <source>
        <dbReference type="RuleBase" id="RU361185"/>
    </source>
</evidence>
<dbReference type="FunFam" id="2.60.40.1180:FF:000001">
    <property type="entry name" value="Maltase-glucoamylase, intestinal"/>
    <property type="match status" value="1"/>
</dbReference>
<keyword evidence="5" id="KW-1015">Disulfide bond</keyword>
<dbReference type="PROSITE" id="PS00025">
    <property type="entry name" value="P_TREFOIL_1"/>
    <property type="match status" value="1"/>
</dbReference>
<dbReference type="Pfam" id="PF21365">
    <property type="entry name" value="Glyco_hydro_31_3rd"/>
    <property type="match status" value="1"/>
</dbReference>
<dbReference type="PROSITE" id="PS00129">
    <property type="entry name" value="GLYCOSYL_HYDROL_F31_1"/>
    <property type="match status" value="1"/>
</dbReference>
<evidence type="ECO:0000256" key="8">
    <source>
        <dbReference type="PROSITE-ProRule" id="PRU00779"/>
    </source>
</evidence>
<dbReference type="GO" id="GO:0012505">
    <property type="term" value="C:endomembrane system"/>
    <property type="evidence" value="ECO:0007669"/>
    <property type="project" value="UniProtKB-SubCell"/>
</dbReference>
<dbReference type="EMBL" id="JAZGQO010000015">
    <property type="protein sequence ID" value="KAK6169317.1"/>
    <property type="molecule type" value="Genomic_DNA"/>
</dbReference>
<dbReference type="InterPro" id="IPR048395">
    <property type="entry name" value="Glyco_hydro_31_C"/>
</dbReference>
<dbReference type="GO" id="GO:0004558">
    <property type="term" value="F:alpha-1,4-glucosidase activity"/>
    <property type="evidence" value="ECO:0007669"/>
    <property type="project" value="TreeGrafter"/>
</dbReference>
<dbReference type="PANTHER" id="PTHR22762">
    <property type="entry name" value="ALPHA-GLUCOSIDASE"/>
    <property type="match status" value="1"/>
</dbReference>
<keyword evidence="10" id="KW-0812">Transmembrane</keyword>
<dbReference type="InterPro" id="IPR030458">
    <property type="entry name" value="Glyco_hydro_31_AS"/>
</dbReference>
<feature type="transmembrane region" description="Helical" evidence="10">
    <location>
        <begin position="47"/>
        <end position="68"/>
    </location>
</feature>
<evidence type="ECO:0000256" key="10">
    <source>
        <dbReference type="SAM" id="Phobius"/>
    </source>
</evidence>
<dbReference type="PROSITE" id="PS51448">
    <property type="entry name" value="P_TREFOIL_2"/>
    <property type="match status" value="1"/>
</dbReference>
<evidence type="ECO:0000256" key="1">
    <source>
        <dbReference type="ARBA" id="ARBA00004308"/>
    </source>
</evidence>
<dbReference type="InterPro" id="IPR017853">
    <property type="entry name" value="GH"/>
</dbReference>
<dbReference type="Pfam" id="PF00088">
    <property type="entry name" value="Trefoil"/>
    <property type="match status" value="1"/>
</dbReference>
<dbReference type="FunFam" id="2.60.40.1180:FF:000005">
    <property type="entry name" value="Maltase-glucoamylase, intestinal"/>
    <property type="match status" value="1"/>
</dbReference>
<comment type="caution">
    <text evidence="12">The sequence shown here is derived from an EMBL/GenBank/DDBJ whole genome shotgun (WGS) entry which is preliminary data.</text>
</comment>
<evidence type="ECO:0000256" key="7">
    <source>
        <dbReference type="ARBA" id="ARBA00023295"/>
    </source>
</evidence>
<dbReference type="InterPro" id="IPR025887">
    <property type="entry name" value="Glyco_hydro_31_N_dom"/>
</dbReference>
<gene>
    <name evidence="12" type="ORF">SNE40_020395</name>
</gene>
<dbReference type="SUPFAM" id="SSF51011">
    <property type="entry name" value="Glycosyl hydrolase domain"/>
    <property type="match status" value="1"/>
</dbReference>